<evidence type="ECO:0000313" key="14">
    <source>
        <dbReference type="EMBL" id="CAG6670636.1"/>
    </source>
</evidence>
<keyword evidence="4" id="KW-0813">Transport</keyword>
<evidence type="ECO:0000256" key="7">
    <source>
        <dbReference type="ARBA" id="ARBA00022927"/>
    </source>
</evidence>
<proteinExistence type="inferred from homology"/>
<reference evidence="14" key="1">
    <citation type="submission" date="2021-05" db="EMBL/GenBank/DDBJ databases">
        <authorList>
            <person name="Alioto T."/>
            <person name="Alioto T."/>
            <person name="Gomez Garrido J."/>
        </authorList>
    </citation>
    <scope>NUCLEOTIDE SEQUENCE</scope>
</reference>
<evidence type="ECO:0000256" key="3">
    <source>
        <dbReference type="ARBA" id="ARBA00016229"/>
    </source>
</evidence>
<protein>
    <recommendedName>
        <fullName evidence="3">Mitochondrial import receptor subunit TOM22 homolog</fullName>
    </recommendedName>
</protein>
<comment type="similarity">
    <text evidence="2">Belongs to the Tom22 family.</text>
</comment>
<evidence type="ECO:0000256" key="4">
    <source>
        <dbReference type="ARBA" id="ARBA00022448"/>
    </source>
</evidence>
<dbReference type="GO" id="GO:0006886">
    <property type="term" value="P:intracellular protein transport"/>
    <property type="evidence" value="ECO:0007669"/>
    <property type="project" value="InterPro"/>
</dbReference>
<keyword evidence="11" id="KW-0472">Membrane</keyword>
<evidence type="ECO:0000256" key="13">
    <source>
        <dbReference type="SAM" id="MobiDB-lite"/>
    </source>
</evidence>
<dbReference type="Pfam" id="PF04281">
    <property type="entry name" value="Tom22"/>
    <property type="match status" value="1"/>
</dbReference>
<evidence type="ECO:0000256" key="5">
    <source>
        <dbReference type="ARBA" id="ARBA00022692"/>
    </source>
</evidence>
<dbReference type="CDD" id="cd22884">
    <property type="entry name" value="TOM22"/>
    <property type="match status" value="1"/>
</dbReference>
<dbReference type="EMBL" id="HBUF01570330">
    <property type="protein sequence ID" value="CAG6766244.1"/>
    <property type="molecule type" value="Transcribed_RNA"/>
</dbReference>
<organism evidence="14">
    <name type="scientific">Cacopsylla melanoneura</name>
    <dbReference type="NCBI Taxonomy" id="428564"/>
    <lineage>
        <taxon>Eukaryota</taxon>
        <taxon>Metazoa</taxon>
        <taxon>Ecdysozoa</taxon>
        <taxon>Arthropoda</taxon>
        <taxon>Hexapoda</taxon>
        <taxon>Insecta</taxon>
        <taxon>Pterygota</taxon>
        <taxon>Neoptera</taxon>
        <taxon>Paraneoptera</taxon>
        <taxon>Hemiptera</taxon>
        <taxon>Sternorrhyncha</taxon>
        <taxon>Psylloidea</taxon>
        <taxon>Psyllidae</taxon>
        <taxon>Psyllinae</taxon>
        <taxon>Cacopsylla</taxon>
    </lineage>
</organism>
<dbReference type="EMBL" id="HBUF01342593">
    <property type="protein sequence ID" value="CAG6705651.1"/>
    <property type="molecule type" value="Transcribed_RNA"/>
</dbReference>
<comment type="subcellular location">
    <subcellularLocation>
        <location evidence="1">Mitochondrion outer membrane</location>
        <topology evidence="1">Single-pass membrane protein</topology>
    </subcellularLocation>
</comment>
<evidence type="ECO:0000256" key="11">
    <source>
        <dbReference type="ARBA" id="ARBA00023136"/>
    </source>
</evidence>
<evidence type="ECO:0000256" key="2">
    <source>
        <dbReference type="ARBA" id="ARBA00009874"/>
    </source>
</evidence>
<evidence type="ECO:0000256" key="8">
    <source>
        <dbReference type="ARBA" id="ARBA00022989"/>
    </source>
</evidence>
<dbReference type="EMBL" id="HBUF01342592">
    <property type="protein sequence ID" value="CAG6705649.1"/>
    <property type="molecule type" value="Transcribed_RNA"/>
</dbReference>
<evidence type="ECO:0000256" key="9">
    <source>
        <dbReference type="ARBA" id="ARBA00023010"/>
    </source>
</evidence>
<dbReference type="AlphaFoldDB" id="A0A8D8SL91"/>
<dbReference type="EMBL" id="HBUF01062671">
    <property type="protein sequence ID" value="CAG6626477.1"/>
    <property type="molecule type" value="Transcribed_RNA"/>
</dbReference>
<dbReference type="EMBL" id="HBUF01570327">
    <property type="protein sequence ID" value="CAG6766241.1"/>
    <property type="molecule type" value="Transcribed_RNA"/>
</dbReference>
<keyword evidence="9" id="KW-0811">Translocation</keyword>
<dbReference type="EMBL" id="HBUF01570331">
    <property type="protein sequence ID" value="CAG6766245.1"/>
    <property type="molecule type" value="Transcribed_RNA"/>
</dbReference>
<feature type="region of interest" description="Disordered" evidence="13">
    <location>
        <begin position="1"/>
        <end position="48"/>
    </location>
</feature>
<keyword evidence="12 14" id="KW-0675">Receptor</keyword>
<keyword evidence="8" id="KW-1133">Transmembrane helix</keyword>
<dbReference type="PANTHER" id="PTHR12504">
    <property type="entry name" value="MITOCHONDRIAL IMPORT RECEPTOR SUBUNIT TOM22"/>
    <property type="match status" value="1"/>
</dbReference>
<evidence type="ECO:0000256" key="6">
    <source>
        <dbReference type="ARBA" id="ARBA00022787"/>
    </source>
</evidence>
<keyword evidence="7" id="KW-0653">Protein transport</keyword>
<dbReference type="EMBL" id="HBUF01223814">
    <property type="protein sequence ID" value="CAG6670635.1"/>
    <property type="molecule type" value="Transcribed_RNA"/>
</dbReference>
<dbReference type="EMBL" id="HBUF01223812">
    <property type="protein sequence ID" value="CAG6670633.1"/>
    <property type="molecule type" value="Transcribed_RNA"/>
</dbReference>
<sequence length="142" mass="15565">MVSTSSPSGDSEIDSGMESMTQSSRDLTPEKSNPKLAIEDEDDDDDETLGERLYGLTEIFPESLRNGAYKTTKVLQSGIVGFYSFARTSSWIIATSATVALLPIVFETQRFEVQEMQRNQQKQILLGTGSSLGPGMAMMPSR</sequence>
<dbReference type="EMBL" id="HBUF01570329">
    <property type="protein sequence ID" value="CAG6766243.1"/>
    <property type="molecule type" value="Transcribed_RNA"/>
</dbReference>
<dbReference type="InterPro" id="IPR005683">
    <property type="entry name" value="Tom22"/>
</dbReference>
<evidence type="ECO:0000256" key="1">
    <source>
        <dbReference type="ARBA" id="ARBA00004572"/>
    </source>
</evidence>
<keyword evidence="5" id="KW-0812">Transmembrane</keyword>
<keyword evidence="6" id="KW-1000">Mitochondrion outer membrane</keyword>
<evidence type="ECO:0000256" key="10">
    <source>
        <dbReference type="ARBA" id="ARBA00023128"/>
    </source>
</evidence>
<accession>A0A8D8SL91</accession>
<dbReference type="GO" id="GO:0005741">
    <property type="term" value="C:mitochondrial outer membrane"/>
    <property type="evidence" value="ECO:0007669"/>
    <property type="project" value="UniProtKB-SubCell"/>
</dbReference>
<dbReference type="EMBL" id="HBUF01223815">
    <property type="protein sequence ID" value="CAG6670636.1"/>
    <property type="molecule type" value="Transcribed_RNA"/>
</dbReference>
<evidence type="ECO:0000256" key="12">
    <source>
        <dbReference type="ARBA" id="ARBA00023170"/>
    </source>
</evidence>
<dbReference type="PANTHER" id="PTHR12504:SF0">
    <property type="entry name" value="MITOCHONDRIAL IMPORT RECEPTOR SUBUNIT TOM22 HOMOLOG"/>
    <property type="match status" value="1"/>
</dbReference>
<dbReference type="EMBL" id="HBUF01223813">
    <property type="protein sequence ID" value="CAG6670634.1"/>
    <property type="molecule type" value="Transcribed_RNA"/>
</dbReference>
<name>A0A8D8SL91_9HEMI</name>
<feature type="compositionally biased region" description="Acidic residues" evidence="13">
    <location>
        <begin position="39"/>
        <end position="48"/>
    </location>
</feature>
<keyword evidence="10" id="KW-0496">Mitochondrion</keyword>